<keyword evidence="1" id="KW-0677">Repeat</keyword>
<gene>
    <name evidence="4" type="ORF">EB796_021544</name>
</gene>
<evidence type="ECO:0000313" key="5">
    <source>
        <dbReference type="Proteomes" id="UP000593567"/>
    </source>
</evidence>
<dbReference type="PANTHER" id="PTHR46337">
    <property type="entry name" value="RCC1-LIKE G EXCHANGING FACTOR-LIKE PROTEIN"/>
    <property type="match status" value="1"/>
</dbReference>
<dbReference type="Proteomes" id="UP000593567">
    <property type="component" value="Unassembled WGS sequence"/>
</dbReference>
<dbReference type="GO" id="GO:0070131">
    <property type="term" value="P:positive regulation of mitochondrial translation"/>
    <property type="evidence" value="ECO:0007669"/>
    <property type="project" value="TreeGrafter"/>
</dbReference>
<evidence type="ECO:0000256" key="1">
    <source>
        <dbReference type="ARBA" id="ARBA00022737"/>
    </source>
</evidence>
<feature type="repeat" description="RCC1" evidence="2">
    <location>
        <begin position="390"/>
        <end position="439"/>
    </location>
</feature>
<dbReference type="InterPro" id="IPR009091">
    <property type="entry name" value="RCC1/BLIP-II"/>
</dbReference>
<dbReference type="SUPFAM" id="SSF50985">
    <property type="entry name" value="RCC1/BLIP-II"/>
    <property type="match status" value="1"/>
</dbReference>
<comment type="caution">
    <text evidence="4">The sequence shown here is derived from an EMBL/GenBank/DDBJ whole genome shotgun (WGS) entry which is preliminary data.</text>
</comment>
<dbReference type="EMBL" id="VXIV02003191">
    <property type="protein sequence ID" value="KAF6020171.1"/>
    <property type="molecule type" value="Genomic_DNA"/>
</dbReference>
<proteinExistence type="predicted"/>
<dbReference type="GO" id="GO:0019843">
    <property type="term" value="F:rRNA binding"/>
    <property type="evidence" value="ECO:0007669"/>
    <property type="project" value="TreeGrafter"/>
</dbReference>
<dbReference type="InterPro" id="IPR058923">
    <property type="entry name" value="RCC1-like_dom"/>
</dbReference>
<dbReference type="PRINTS" id="PR00633">
    <property type="entry name" value="RCCNDNSATION"/>
</dbReference>
<evidence type="ECO:0000313" key="4">
    <source>
        <dbReference type="EMBL" id="KAF6020171.1"/>
    </source>
</evidence>
<dbReference type="InterPro" id="IPR000408">
    <property type="entry name" value="Reg_chr_condens"/>
</dbReference>
<organism evidence="4 5">
    <name type="scientific">Bugula neritina</name>
    <name type="common">Brown bryozoan</name>
    <name type="synonym">Sertularia neritina</name>
    <dbReference type="NCBI Taxonomy" id="10212"/>
    <lineage>
        <taxon>Eukaryota</taxon>
        <taxon>Metazoa</taxon>
        <taxon>Spiralia</taxon>
        <taxon>Lophotrochozoa</taxon>
        <taxon>Bryozoa</taxon>
        <taxon>Gymnolaemata</taxon>
        <taxon>Cheilostomatida</taxon>
        <taxon>Flustrina</taxon>
        <taxon>Buguloidea</taxon>
        <taxon>Bugulidae</taxon>
        <taxon>Bugula</taxon>
    </lineage>
</organism>
<sequence length="441" mass="47889">MMKPMIITRPARSLSTLRKLCAQTKKELEVKDYTGEHHKRAKRVYLWGNARTGALGVPKFLEPEKPDRSPVFTQSKPYNFHWPVRASFKVKHVAAGYGFTVYAGRSRDRSLVMVGCGINTDSQIGYHSDKGSPVDYVITPQFFELPISEEDGAVCTSVACGRAHTVIATNKAVFTLGNNVFGQCGRTVVEGEKYGGSRVIHTVERDDIIKAVCGYDHTLLLSADGSVYSCGLGTDGQTGLGNFECASTFTKLQGALTGKKIVDIDCKCDTVLAVSDEGEVFGWGNSEYGQFDIVTQDPQINTPTHLPISSICGKVEKVAAAATNCAIVNDRGEVYVWGYGVLGKGPELQQSVEPELIPMTLFGMNTFSQDIRVEKVFSGVNCFAAVTNTKALYTWGKNAHGCLGLGHKNVQYFPFMVSVGSEVNDVACGADHVVTLCRSFV</sequence>
<protein>
    <submittedName>
        <fullName evidence="4">WBSCR16</fullName>
    </submittedName>
</protein>
<evidence type="ECO:0000256" key="2">
    <source>
        <dbReference type="PROSITE-ProRule" id="PRU00235"/>
    </source>
</evidence>
<dbReference type="GO" id="GO:0005743">
    <property type="term" value="C:mitochondrial inner membrane"/>
    <property type="evidence" value="ECO:0007669"/>
    <property type="project" value="TreeGrafter"/>
</dbReference>
<name>A0A7J7J3F2_BUGNE</name>
<reference evidence="4" key="1">
    <citation type="submission" date="2020-06" db="EMBL/GenBank/DDBJ databases">
        <title>Draft genome of Bugula neritina, a colonial animal packing powerful symbionts and potential medicines.</title>
        <authorList>
            <person name="Rayko M."/>
        </authorList>
    </citation>
    <scope>NUCLEOTIDE SEQUENCE [LARGE SCALE GENOMIC DNA]</scope>
    <source>
        <strain evidence="4">Kwan_BN1</strain>
    </source>
</reference>
<feature type="repeat" description="RCC1" evidence="2">
    <location>
        <begin position="171"/>
        <end position="224"/>
    </location>
</feature>
<dbReference type="InterPro" id="IPR053035">
    <property type="entry name" value="Mitochondrial_GEF_domain"/>
</dbReference>
<dbReference type="PROSITE" id="PS50012">
    <property type="entry name" value="RCC1_3"/>
    <property type="match status" value="4"/>
</dbReference>
<dbReference type="Pfam" id="PF25390">
    <property type="entry name" value="WD40_RLD"/>
    <property type="match status" value="1"/>
</dbReference>
<feature type="repeat" description="RCC1" evidence="2">
    <location>
        <begin position="278"/>
        <end position="331"/>
    </location>
</feature>
<dbReference type="OrthoDB" id="70707at2759"/>
<dbReference type="AlphaFoldDB" id="A0A7J7J3F2"/>
<feature type="repeat" description="RCC1" evidence="2">
    <location>
        <begin position="42"/>
        <end position="106"/>
    </location>
</feature>
<evidence type="ECO:0000259" key="3">
    <source>
        <dbReference type="Pfam" id="PF25390"/>
    </source>
</evidence>
<accession>A0A7J7J3F2</accession>
<feature type="domain" description="RCC1-like" evidence="3">
    <location>
        <begin position="173"/>
        <end position="438"/>
    </location>
</feature>
<dbReference type="PANTHER" id="PTHR46337:SF1">
    <property type="entry name" value="RCC1-LIKE G EXCHANGING FACTOR-LIKE PROTEIN"/>
    <property type="match status" value="1"/>
</dbReference>
<dbReference type="GO" id="GO:0005085">
    <property type="term" value="F:guanyl-nucleotide exchange factor activity"/>
    <property type="evidence" value="ECO:0007669"/>
    <property type="project" value="TreeGrafter"/>
</dbReference>
<dbReference type="Gene3D" id="2.130.10.30">
    <property type="entry name" value="Regulator of chromosome condensation 1/beta-lactamase-inhibitor protein II"/>
    <property type="match status" value="3"/>
</dbReference>
<keyword evidence="5" id="KW-1185">Reference proteome</keyword>